<keyword evidence="5" id="KW-0862">Zinc</keyword>
<evidence type="ECO:0000256" key="2">
    <source>
        <dbReference type="ARBA" id="ARBA00007749"/>
    </source>
</evidence>
<dbReference type="InterPro" id="IPR001279">
    <property type="entry name" value="Metallo-B-lactamas"/>
</dbReference>
<dbReference type="SMART" id="SM00849">
    <property type="entry name" value="Lactamase_B"/>
    <property type="match status" value="1"/>
</dbReference>
<dbReference type="AlphaFoldDB" id="A0A0W8G9I6"/>
<evidence type="ECO:0000256" key="4">
    <source>
        <dbReference type="ARBA" id="ARBA00022801"/>
    </source>
</evidence>
<dbReference type="Pfam" id="PF00753">
    <property type="entry name" value="Lactamase_B"/>
    <property type="match status" value="1"/>
</dbReference>
<comment type="caution">
    <text evidence="7">The sequence shown here is derived from an EMBL/GenBank/DDBJ whole genome shotgun (WGS) entry which is preliminary data.</text>
</comment>
<comment type="cofactor">
    <cofactor evidence="1">
        <name>Zn(2+)</name>
        <dbReference type="ChEBI" id="CHEBI:29105"/>
    </cofactor>
</comment>
<keyword evidence="4" id="KW-0378">Hydrolase</keyword>
<dbReference type="GO" id="GO:0046872">
    <property type="term" value="F:metal ion binding"/>
    <property type="evidence" value="ECO:0007669"/>
    <property type="project" value="UniProtKB-KW"/>
</dbReference>
<dbReference type="EMBL" id="LNQE01000037">
    <property type="protein sequence ID" value="KUG29784.1"/>
    <property type="molecule type" value="Genomic_DNA"/>
</dbReference>
<dbReference type="PANTHER" id="PTHR42978:SF7">
    <property type="entry name" value="METALLO-HYDROLASE RV2300C-RELATED"/>
    <property type="match status" value="1"/>
</dbReference>
<evidence type="ECO:0000256" key="3">
    <source>
        <dbReference type="ARBA" id="ARBA00022723"/>
    </source>
</evidence>
<dbReference type="GO" id="GO:0016787">
    <property type="term" value="F:hydrolase activity"/>
    <property type="evidence" value="ECO:0007669"/>
    <property type="project" value="UniProtKB-KW"/>
</dbReference>
<dbReference type="SUPFAM" id="SSF56281">
    <property type="entry name" value="Metallo-hydrolase/oxidoreductase"/>
    <property type="match status" value="1"/>
</dbReference>
<dbReference type="InterPro" id="IPR051013">
    <property type="entry name" value="MBL_superfamily_lactonases"/>
</dbReference>
<dbReference type="InterPro" id="IPR036866">
    <property type="entry name" value="RibonucZ/Hydroxyglut_hydro"/>
</dbReference>
<organism evidence="7">
    <name type="scientific">hydrocarbon metagenome</name>
    <dbReference type="NCBI Taxonomy" id="938273"/>
    <lineage>
        <taxon>unclassified sequences</taxon>
        <taxon>metagenomes</taxon>
        <taxon>ecological metagenomes</taxon>
    </lineage>
</organism>
<dbReference type="CDD" id="cd07729">
    <property type="entry name" value="AHL_lactonase_MBL-fold"/>
    <property type="match status" value="1"/>
</dbReference>
<gene>
    <name evidence="7" type="ORF">ASZ90_000328</name>
</gene>
<proteinExistence type="inferred from homology"/>
<dbReference type="PANTHER" id="PTHR42978">
    <property type="entry name" value="QUORUM-QUENCHING LACTONASE YTNP-RELATED-RELATED"/>
    <property type="match status" value="1"/>
</dbReference>
<evidence type="ECO:0000256" key="5">
    <source>
        <dbReference type="ARBA" id="ARBA00022833"/>
    </source>
</evidence>
<evidence type="ECO:0000259" key="6">
    <source>
        <dbReference type="SMART" id="SM00849"/>
    </source>
</evidence>
<protein>
    <submittedName>
        <fullName evidence="7">Metallo-beta-lactamase family protein</fullName>
    </submittedName>
</protein>
<evidence type="ECO:0000313" key="7">
    <source>
        <dbReference type="EMBL" id="KUG29784.1"/>
    </source>
</evidence>
<dbReference type="Gene3D" id="3.60.15.10">
    <property type="entry name" value="Ribonuclease Z/Hydroxyacylglutathione hydrolase-like"/>
    <property type="match status" value="1"/>
</dbReference>
<feature type="domain" description="Metallo-beta-lactamase" evidence="6">
    <location>
        <begin position="34"/>
        <end position="237"/>
    </location>
</feature>
<sequence>MATWKIHPIVMGTKRFDKGMMTYQQGYGTPYVIPIYCWYLEGGDKTVLVDTGEMMPVITGDRERAIGGRIYTFEAGLARFGLTPEAVDVVIHTHLHNDHCENDAKCPNARFYVHEKELAHVHDPHPLDFRYLEDYILDVEENGQIEVVTGDREILPGIRVMHTPAHTEGGLTVFVDTEKGTAAITGFCTILENFYPPKEVRAMEMEVIPPGTHVNAYAAYDIVKKVRDMADIVLPLHEPSFAAVETI</sequence>
<comment type="similarity">
    <text evidence="2">Belongs to the metallo-beta-lactamase superfamily.</text>
</comment>
<accession>A0A0W8G9I6</accession>
<evidence type="ECO:0000256" key="1">
    <source>
        <dbReference type="ARBA" id="ARBA00001947"/>
    </source>
</evidence>
<keyword evidence="3" id="KW-0479">Metal-binding</keyword>
<name>A0A0W8G9I6_9ZZZZ</name>
<reference evidence="7" key="1">
    <citation type="journal article" date="2015" name="Proc. Natl. Acad. Sci. U.S.A.">
        <title>Networks of energetic and metabolic interactions define dynamics in microbial communities.</title>
        <authorList>
            <person name="Embree M."/>
            <person name="Liu J.K."/>
            <person name="Al-Bassam M.M."/>
            <person name="Zengler K."/>
        </authorList>
    </citation>
    <scope>NUCLEOTIDE SEQUENCE</scope>
</reference>